<dbReference type="SMART" id="SM00448">
    <property type="entry name" value="REC"/>
    <property type="match status" value="1"/>
</dbReference>
<dbReference type="RefSeq" id="WP_111246160.1">
    <property type="nucleotide sequence ID" value="NZ_AP023358.1"/>
</dbReference>
<dbReference type="InterPro" id="IPR011006">
    <property type="entry name" value="CheY-like_superfamily"/>
</dbReference>
<dbReference type="GO" id="GO:0032993">
    <property type="term" value="C:protein-DNA complex"/>
    <property type="evidence" value="ECO:0007669"/>
    <property type="project" value="TreeGrafter"/>
</dbReference>
<evidence type="ECO:0000256" key="2">
    <source>
        <dbReference type="ARBA" id="ARBA00023015"/>
    </source>
</evidence>
<keyword evidence="4" id="KW-0804">Transcription</keyword>
<dbReference type="Gene3D" id="1.10.10.10">
    <property type="entry name" value="Winged helix-like DNA-binding domain superfamily/Winged helix DNA-binding domain"/>
    <property type="match status" value="1"/>
</dbReference>
<dbReference type="SMART" id="SM00862">
    <property type="entry name" value="Trans_reg_C"/>
    <property type="match status" value="1"/>
</dbReference>
<dbReference type="OrthoDB" id="3231823at2"/>
<dbReference type="InterPro" id="IPR039420">
    <property type="entry name" value="WalR-like"/>
</dbReference>
<dbReference type="Proteomes" id="UP000248627">
    <property type="component" value="Unassembled WGS sequence"/>
</dbReference>
<dbReference type="PANTHER" id="PTHR48111">
    <property type="entry name" value="REGULATOR OF RPOS"/>
    <property type="match status" value="1"/>
</dbReference>
<organism evidence="5 6">
    <name type="scientific">Micromonospora endophytica</name>
    <dbReference type="NCBI Taxonomy" id="515350"/>
    <lineage>
        <taxon>Bacteria</taxon>
        <taxon>Bacillati</taxon>
        <taxon>Actinomycetota</taxon>
        <taxon>Actinomycetes</taxon>
        <taxon>Micromonosporales</taxon>
        <taxon>Micromonosporaceae</taxon>
        <taxon>Micromonospora</taxon>
    </lineage>
</organism>
<dbReference type="Gene3D" id="3.40.50.2300">
    <property type="match status" value="1"/>
</dbReference>
<reference evidence="5 6" key="1">
    <citation type="submission" date="2018-01" db="EMBL/GenBank/DDBJ databases">
        <title>Draft genome sequence of Jishengella endophytica.</title>
        <authorList>
            <person name="Sahin N."/>
            <person name="Ay H."/>
            <person name="Saygin H."/>
        </authorList>
    </citation>
    <scope>NUCLEOTIDE SEQUENCE [LARGE SCALE GENOMIC DNA]</scope>
    <source>
        <strain evidence="5 6">DSM 45430</strain>
    </source>
</reference>
<dbReference type="Gene3D" id="6.10.250.690">
    <property type="match status" value="1"/>
</dbReference>
<dbReference type="InterPro" id="IPR001867">
    <property type="entry name" value="OmpR/PhoB-type_DNA-bd"/>
</dbReference>
<keyword evidence="3 5" id="KW-0238">DNA-binding</keyword>
<dbReference type="GO" id="GO:0005829">
    <property type="term" value="C:cytosol"/>
    <property type="evidence" value="ECO:0007669"/>
    <property type="project" value="TreeGrafter"/>
</dbReference>
<protein>
    <submittedName>
        <fullName evidence="5">DNA-binding response regulator</fullName>
    </submittedName>
</protein>
<evidence type="ECO:0000313" key="5">
    <source>
        <dbReference type="EMBL" id="PZF86854.1"/>
    </source>
</evidence>
<comment type="caution">
    <text evidence="5">The sequence shown here is derived from an EMBL/GenBank/DDBJ whole genome shotgun (WGS) entry which is preliminary data.</text>
</comment>
<dbReference type="PROSITE" id="PS51755">
    <property type="entry name" value="OMPR_PHOB"/>
    <property type="match status" value="1"/>
</dbReference>
<gene>
    <name evidence="5" type="ORF">C1I93_27355</name>
</gene>
<dbReference type="Pfam" id="PF00486">
    <property type="entry name" value="Trans_reg_C"/>
    <property type="match status" value="1"/>
</dbReference>
<accession>A0A2W2C2A3</accession>
<keyword evidence="1" id="KW-0597">Phosphoprotein</keyword>
<dbReference type="PANTHER" id="PTHR48111:SF4">
    <property type="entry name" value="DNA-BINDING DUAL TRANSCRIPTIONAL REGULATOR OMPR"/>
    <property type="match status" value="1"/>
</dbReference>
<dbReference type="GO" id="GO:0006355">
    <property type="term" value="P:regulation of DNA-templated transcription"/>
    <property type="evidence" value="ECO:0007669"/>
    <property type="project" value="InterPro"/>
</dbReference>
<dbReference type="SUPFAM" id="SSF52172">
    <property type="entry name" value="CheY-like"/>
    <property type="match status" value="1"/>
</dbReference>
<keyword evidence="6" id="KW-1185">Reference proteome</keyword>
<dbReference type="PROSITE" id="PS50110">
    <property type="entry name" value="RESPONSE_REGULATORY"/>
    <property type="match status" value="1"/>
</dbReference>
<evidence type="ECO:0000256" key="3">
    <source>
        <dbReference type="ARBA" id="ARBA00023125"/>
    </source>
</evidence>
<evidence type="ECO:0000256" key="1">
    <source>
        <dbReference type="ARBA" id="ARBA00022553"/>
    </source>
</evidence>
<evidence type="ECO:0000256" key="4">
    <source>
        <dbReference type="ARBA" id="ARBA00023163"/>
    </source>
</evidence>
<name>A0A2W2C2A3_9ACTN</name>
<sequence>MTVDNPQRGLVLVVEDEPSIADLVRLYLSRDGFGVHVERDGEAGLAAARRLRPVACVLDIALPGLAGTEVCRRLRAAGDWTPVLFLTARDDEVDRVVGLELGADDYITKPFSPRELVARVRAVLRRTAGPVDPAGRPVVLGRVTVDPGRRSVTVDGDPVQLTSTEFDLLAYLMNRPGRVFTREELLAGVWGYAAHAGTRTVDVHVAQVRAKLGAASVIRTHRGVGYAADG</sequence>
<dbReference type="InterPro" id="IPR036388">
    <property type="entry name" value="WH-like_DNA-bd_sf"/>
</dbReference>
<evidence type="ECO:0000313" key="6">
    <source>
        <dbReference type="Proteomes" id="UP000248627"/>
    </source>
</evidence>
<dbReference type="GO" id="GO:0000156">
    <property type="term" value="F:phosphorelay response regulator activity"/>
    <property type="evidence" value="ECO:0007669"/>
    <property type="project" value="TreeGrafter"/>
</dbReference>
<keyword evidence="2" id="KW-0805">Transcription regulation</keyword>
<dbReference type="InterPro" id="IPR001789">
    <property type="entry name" value="Sig_transdc_resp-reg_receiver"/>
</dbReference>
<dbReference type="SUPFAM" id="SSF46894">
    <property type="entry name" value="C-terminal effector domain of the bipartite response regulators"/>
    <property type="match status" value="1"/>
</dbReference>
<dbReference type="Pfam" id="PF00072">
    <property type="entry name" value="Response_reg"/>
    <property type="match status" value="1"/>
</dbReference>
<dbReference type="EMBL" id="POTX01000300">
    <property type="protein sequence ID" value="PZF86854.1"/>
    <property type="molecule type" value="Genomic_DNA"/>
</dbReference>
<dbReference type="GO" id="GO:0000976">
    <property type="term" value="F:transcription cis-regulatory region binding"/>
    <property type="evidence" value="ECO:0007669"/>
    <property type="project" value="TreeGrafter"/>
</dbReference>
<proteinExistence type="predicted"/>
<dbReference type="InterPro" id="IPR016032">
    <property type="entry name" value="Sig_transdc_resp-reg_C-effctor"/>
</dbReference>
<dbReference type="AlphaFoldDB" id="A0A2W2C2A3"/>
<dbReference type="CDD" id="cd00383">
    <property type="entry name" value="trans_reg_C"/>
    <property type="match status" value="1"/>
</dbReference>